<dbReference type="InterPro" id="IPR000266">
    <property type="entry name" value="Ribosomal_uS17"/>
</dbReference>
<dbReference type="GO" id="GO:0003735">
    <property type="term" value="F:structural constituent of ribosome"/>
    <property type="evidence" value="ECO:0007669"/>
    <property type="project" value="InterPro"/>
</dbReference>
<dbReference type="GO" id="GO:0006412">
    <property type="term" value="P:translation"/>
    <property type="evidence" value="ECO:0007669"/>
    <property type="project" value="InterPro"/>
</dbReference>
<feature type="non-terminal residue" evidence="5">
    <location>
        <position position="119"/>
    </location>
</feature>
<evidence type="ECO:0000313" key="5">
    <source>
        <dbReference type="EMBL" id="KAF2402168.1"/>
    </source>
</evidence>
<evidence type="ECO:0000256" key="2">
    <source>
        <dbReference type="ARBA" id="ARBA00022980"/>
    </source>
</evidence>
<dbReference type="EMBL" id="ML996691">
    <property type="protein sequence ID" value="KAF2402168.1"/>
    <property type="molecule type" value="Genomic_DNA"/>
</dbReference>
<keyword evidence="6" id="KW-1185">Reference proteome</keyword>
<dbReference type="PANTHER" id="PTHR10744">
    <property type="entry name" value="40S RIBOSOMAL PROTEIN S11 FAMILY MEMBER"/>
    <property type="match status" value="1"/>
</dbReference>
<organism evidence="5 6">
    <name type="scientific">Trichodelitschia bisporula</name>
    <dbReference type="NCBI Taxonomy" id="703511"/>
    <lineage>
        <taxon>Eukaryota</taxon>
        <taxon>Fungi</taxon>
        <taxon>Dikarya</taxon>
        <taxon>Ascomycota</taxon>
        <taxon>Pezizomycotina</taxon>
        <taxon>Dothideomycetes</taxon>
        <taxon>Dothideomycetes incertae sedis</taxon>
        <taxon>Phaeotrichales</taxon>
        <taxon>Phaeotrichaceae</taxon>
        <taxon>Trichodelitschia</taxon>
    </lineage>
</organism>
<reference evidence="5" key="1">
    <citation type="journal article" date="2020" name="Stud. Mycol.">
        <title>101 Dothideomycetes genomes: a test case for predicting lifestyles and emergence of pathogens.</title>
        <authorList>
            <person name="Haridas S."/>
            <person name="Albert R."/>
            <person name="Binder M."/>
            <person name="Bloem J."/>
            <person name="Labutti K."/>
            <person name="Salamov A."/>
            <person name="Andreopoulos B."/>
            <person name="Baker S."/>
            <person name="Barry K."/>
            <person name="Bills G."/>
            <person name="Bluhm B."/>
            <person name="Cannon C."/>
            <person name="Castanera R."/>
            <person name="Culley D."/>
            <person name="Daum C."/>
            <person name="Ezra D."/>
            <person name="Gonzalez J."/>
            <person name="Henrissat B."/>
            <person name="Kuo A."/>
            <person name="Liang C."/>
            <person name="Lipzen A."/>
            <person name="Lutzoni F."/>
            <person name="Magnuson J."/>
            <person name="Mondo S."/>
            <person name="Nolan M."/>
            <person name="Ohm R."/>
            <person name="Pangilinan J."/>
            <person name="Park H.-J."/>
            <person name="Ramirez L."/>
            <person name="Alfaro M."/>
            <person name="Sun H."/>
            <person name="Tritt A."/>
            <person name="Yoshinaga Y."/>
            <person name="Zwiers L.-H."/>
            <person name="Turgeon B."/>
            <person name="Goodwin S."/>
            <person name="Spatafora J."/>
            <person name="Crous P."/>
            <person name="Grigoriev I."/>
        </authorList>
    </citation>
    <scope>NUCLEOTIDE SEQUENCE</scope>
    <source>
        <strain evidence="5">CBS 262.69</strain>
    </source>
</reference>
<keyword evidence="2" id="KW-0689">Ribosomal protein</keyword>
<name>A0A6G1I1J4_9PEZI</name>
<dbReference type="GO" id="GO:1990904">
    <property type="term" value="C:ribonucleoprotein complex"/>
    <property type="evidence" value="ECO:0007669"/>
    <property type="project" value="UniProtKB-KW"/>
</dbReference>
<dbReference type="Gene3D" id="2.40.50.140">
    <property type="entry name" value="Nucleic acid-binding proteins"/>
    <property type="match status" value="1"/>
</dbReference>
<proteinExistence type="inferred from homology"/>
<dbReference type="GO" id="GO:0005840">
    <property type="term" value="C:ribosome"/>
    <property type="evidence" value="ECO:0007669"/>
    <property type="project" value="UniProtKB-KW"/>
</dbReference>
<gene>
    <name evidence="5" type="ORF">EJ06DRAFT_473417</name>
</gene>
<dbReference type="GO" id="GO:0005739">
    <property type="term" value="C:mitochondrion"/>
    <property type="evidence" value="ECO:0007669"/>
    <property type="project" value="TreeGrafter"/>
</dbReference>
<evidence type="ECO:0000256" key="3">
    <source>
        <dbReference type="ARBA" id="ARBA00023274"/>
    </source>
</evidence>
<evidence type="ECO:0000256" key="1">
    <source>
        <dbReference type="ARBA" id="ARBA00010254"/>
    </source>
</evidence>
<dbReference type="Proteomes" id="UP000799640">
    <property type="component" value="Unassembled WGS sequence"/>
</dbReference>
<dbReference type="Pfam" id="PF00366">
    <property type="entry name" value="Ribosomal_S17"/>
    <property type="match status" value="1"/>
</dbReference>
<dbReference type="OrthoDB" id="274752at2759"/>
<dbReference type="SUPFAM" id="SSF50249">
    <property type="entry name" value="Nucleic acid-binding proteins"/>
    <property type="match status" value="1"/>
</dbReference>
<evidence type="ECO:0000256" key="4">
    <source>
        <dbReference type="SAM" id="MobiDB-lite"/>
    </source>
</evidence>
<keyword evidence="3" id="KW-0687">Ribonucleoprotein</keyword>
<accession>A0A6G1I1J4</accession>
<feature type="compositionally biased region" description="Basic and acidic residues" evidence="4">
    <location>
        <begin position="104"/>
        <end position="119"/>
    </location>
</feature>
<protein>
    <submittedName>
        <fullName evidence="5">Nucleic acid-binding protein</fullName>
    </submittedName>
</protein>
<comment type="similarity">
    <text evidence="1">Belongs to the universal ribosomal protein uS17 family.</text>
</comment>
<sequence>MLPIPQQTAARQAAGVVVSAGKMMGTVKVRIAKQVWNKRVKKYYNDYDTVMVSDPASSTREGDVVTVRRTQRISQHVRHVVAGIVAPMGTPISSRPSVPSEEVLTARREAKRAAKDERQ</sequence>
<feature type="region of interest" description="Disordered" evidence="4">
    <location>
        <begin position="90"/>
        <end position="119"/>
    </location>
</feature>
<dbReference type="InterPro" id="IPR012340">
    <property type="entry name" value="NA-bd_OB-fold"/>
</dbReference>
<dbReference type="AlphaFoldDB" id="A0A6G1I1J4"/>
<evidence type="ECO:0000313" key="6">
    <source>
        <dbReference type="Proteomes" id="UP000799640"/>
    </source>
</evidence>
<dbReference type="PANTHER" id="PTHR10744:SF1">
    <property type="entry name" value="SMALL RIBOSOMAL SUBUNIT PROTEIN US17M"/>
    <property type="match status" value="1"/>
</dbReference>